<protein>
    <submittedName>
        <fullName evidence="1">Uncharacterized protein</fullName>
    </submittedName>
</protein>
<reference evidence="1 2" key="1">
    <citation type="journal article" date="2006" name="Nature">
        <title>Global trends of whole-genome duplications revealed by the ciliate Paramecium tetraurelia.</title>
        <authorList>
            <consortium name="Genoscope"/>
            <person name="Aury J.-M."/>
            <person name="Jaillon O."/>
            <person name="Duret L."/>
            <person name="Noel B."/>
            <person name="Jubin C."/>
            <person name="Porcel B.M."/>
            <person name="Segurens B."/>
            <person name="Daubin V."/>
            <person name="Anthouard V."/>
            <person name="Aiach N."/>
            <person name="Arnaiz O."/>
            <person name="Billaut A."/>
            <person name="Beisson J."/>
            <person name="Blanc I."/>
            <person name="Bouhouche K."/>
            <person name="Camara F."/>
            <person name="Duharcourt S."/>
            <person name="Guigo R."/>
            <person name="Gogendeau D."/>
            <person name="Katinka M."/>
            <person name="Keller A.-M."/>
            <person name="Kissmehl R."/>
            <person name="Klotz C."/>
            <person name="Koll F."/>
            <person name="Le Moue A."/>
            <person name="Lepere C."/>
            <person name="Malinsky S."/>
            <person name="Nowacki M."/>
            <person name="Nowak J.K."/>
            <person name="Plattner H."/>
            <person name="Poulain J."/>
            <person name="Ruiz F."/>
            <person name="Serrano V."/>
            <person name="Zagulski M."/>
            <person name="Dessen P."/>
            <person name="Betermier M."/>
            <person name="Weissenbach J."/>
            <person name="Scarpelli C."/>
            <person name="Schachter V."/>
            <person name="Sperling L."/>
            <person name="Meyer E."/>
            <person name="Cohen J."/>
            <person name="Wincker P."/>
        </authorList>
    </citation>
    <scope>NUCLEOTIDE SEQUENCE [LARGE SCALE GENOMIC DNA]</scope>
    <source>
        <strain evidence="1 2">Stock d4-2</strain>
    </source>
</reference>
<keyword evidence="2" id="KW-1185">Reference proteome</keyword>
<dbReference type="EMBL" id="CT868009">
    <property type="protein sequence ID" value="CAK60751.1"/>
    <property type="molecule type" value="Genomic_DNA"/>
</dbReference>
<proteinExistence type="predicted"/>
<dbReference type="GeneID" id="5013933"/>
<gene>
    <name evidence="1" type="ORF">GSPATT00030980001</name>
</gene>
<dbReference type="Proteomes" id="UP000000600">
    <property type="component" value="Unassembled WGS sequence"/>
</dbReference>
<dbReference type="HOGENOM" id="CLU_2445516_0_0_1"/>
<sequence length="90" mass="10607">MKQQPEPEIPTLQQQDKYLERKRQGQGLDVNFKLFNDFLKLRAASFSKVTIMLLVSFFHQALSYISQQGQFLYSDISTLQIYTIQLRALY</sequence>
<accession>A0BQD4</accession>
<evidence type="ECO:0000313" key="2">
    <source>
        <dbReference type="Proteomes" id="UP000000600"/>
    </source>
</evidence>
<evidence type="ECO:0000313" key="1">
    <source>
        <dbReference type="EMBL" id="CAK60751.1"/>
    </source>
</evidence>
<dbReference type="InParanoid" id="A0BQD4"/>
<dbReference type="AlphaFoldDB" id="A0BQD4"/>
<name>A0BQD4_PARTE</name>
<dbReference type="RefSeq" id="XP_001428149.1">
    <property type="nucleotide sequence ID" value="XM_001428112.1"/>
</dbReference>
<dbReference type="KEGG" id="ptm:GSPATT00030980001"/>
<organism evidence="1 2">
    <name type="scientific">Paramecium tetraurelia</name>
    <dbReference type="NCBI Taxonomy" id="5888"/>
    <lineage>
        <taxon>Eukaryota</taxon>
        <taxon>Sar</taxon>
        <taxon>Alveolata</taxon>
        <taxon>Ciliophora</taxon>
        <taxon>Intramacronucleata</taxon>
        <taxon>Oligohymenophorea</taxon>
        <taxon>Peniculida</taxon>
        <taxon>Parameciidae</taxon>
        <taxon>Paramecium</taxon>
    </lineage>
</organism>